<dbReference type="AlphaFoldDB" id="A0A1W6LQ65"/>
<dbReference type="GO" id="GO:0046872">
    <property type="term" value="F:metal ion binding"/>
    <property type="evidence" value="ECO:0007669"/>
    <property type="project" value="UniProtKB-KW"/>
</dbReference>
<dbReference type="GO" id="GO:0015095">
    <property type="term" value="F:magnesium ion transmembrane transporter activity"/>
    <property type="evidence" value="ECO:0007669"/>
    <property type="project" value="UniProtKB-UniRule"/>
</dbReference>
<comment type="function">
    <text evidence="9">Acts as a magnesium transporter.</text>
</comment>
<evidence type="ECO:0000256" key="1">
    <source>
        <dbReference type="ARBA" id="ARBA00004141"/>
    </source>
</evidence>
<dbReference type="Pfam" id="PF01769">
    <property type="entry name" value="MgtE"/>
    <property type="match status" value="1"/>
</dbReference>
<feature type="transmembrane region" description="Helical" evidence="9">
    <location>
        <begin position="285"/>
        <end position="305"/>
    </location>
</feature>
<organism evidence="11 12">
    <name type="scientific">Sedimentisphaera salicampi</name>
    <dbReference type="NCBI Taxonomy" id="1941349"/>
    <lineage>
        <taxon>Bacteria</taxon>
        <taxon>Pseudomonadati</taxon>
        <taxon>Planctomycetota</taxon>
        <taxon>Phycisphaerae</taxon>
        <taxon>Sedimentisphaerales</taxon>
        <taxon>Sedimentisphaeraceae</taxon>
        <taxon>Sedimentisphaera</taxon>
    </lineage>
</organism>
<dbReference type="Gene3D" id="3.10.580.10">
    <property type="entry name" value="CBS-domain"/>
    <property type="match status" value="1"/>
</dbReference>
<dbReference type="InterPro" id="IPR006668">
    <property type="entry name" value="Mg_transptr_MgtE_intracell_dom"/>
</dbReference>
<dbReference type="SUPFAM" id="SSF161093">
    <property type="entry name" value="MgtE membrane domain-like"/>
    <property type="match status" value="1"/>
</dbReference>
<dbReference type="PANTHER" id="PTHR43773:SF1">
    <property type="entry name" value="MAGNESIUM TRANSPORTER MGTE"/>
    <property type="match status" value="1"/>
</dbReference>
<proteinExistence type="inferred from homology"/>
<protein>
    <recommendedName>
        <fullName evidence="9">Magnesium transporter MgtE</fullName>
    </recommendedName>
</protein>
<feature type="transmembrane region" description="Helical" evidence="9">
    <location>
        <begin position="336"/>
        <end position="357"/>
    </location>
</feature>
<evidence type="ECO:0000256" key="2">
    <source>
        <dbReference type="ARBA" id="ARBA00009749"/>
    </source>
</evidence>
<dbReference type="Gene3D" id="1.25.60.10">
    <property type="entry name" value="MgtE N-terminal domain-like"/>
    <property type="match status" value="1"/>
</dbReference>
<dbReference type="Pfam" id="PF03448">
    <property type="entry name" value="MgtE_N"/>
    <property type="match status" value="1"/>
</dbReference>
<dbReference type="GO" id="GO:0005886">
    <property type="term" value="C:plasma membrane"/>
    <property type="evidence" value="ECO:0007669"/>
    <property type="project" value="UniProtKB-SubCell"/>
</dbReference>
<dbReference type="SUPFAM" id="SSF54631">
    <property type="entry name" value="CBS-domain pair"/>
    <property type="match status" value="1"/>
</dbReference>
<evidence type="ECO:0000256" key="9">
    <source>
        <dbReference type="RuleBase" id="RU362011"/>
    </source>
</evidence>
<dbReference type="InterPro" id="IPR006667">
    <property type="entry name" value="SLC41_membr_dom"/>
</dbReference>
<dbReference type="SUPFAM" id="SSF158791">
    <property type="entry name" value="MgtE N-terminal domain-like"/>
    <property type="match status" value="1"/>
</dbReference>
<dbReference type="InterPro" id="IPR006669">
    <property type="entry name" value="MgtE_transporter"/>
</dbReference>
<dbReference type="Pfam" id="PF00571">
    <property type="entry name" value="CBS"/>
    <property type="match status" value="1"/>
</dbReference>
<dbReference type="InterPro" id="IPR038076">
    <property type="entry name" value="MgtE_N_sf"/>
</dbReference>
<keyword evidence="8" id="KW-0129">CBS domain</keyword>
<dbReference type="Proteomes" id="UP000193334">
    <property type="component" value="Chromosome"/>
</dbReference>
<keyword evidence="9" id="KW-0479">Metal-binding</keyword>
<gene>
    <name evidence="11" type="ORF">STSP1_02340</name>
</gene>
<dbReference type="InterPro" id="IPR036739">
    <property type="entry name" value="SLC41_membr_dom_sf"/>
</dbReference>
<keyword evidence="5 9" id="KW-0460">Magnesium</keyword>
<evidence type="ECO:0000256" key="7">
    <source>
        <dbReference type="ARBA" id="ARBA00023136"/>
    </source>
</evidence>
<dbReference type="Gene3D" id="1.10.357.20">
    <property type="entry name" value="SLC41 divalent cation transporters, integral membrane domain"/>
    <property type="match status" value="1"/>
</dbReference>
<evidence type="ECO:0000313" key="11">
    <source>
        <dbReference type="EMBL" id="ARN57914.1"/>
    </source>
</evidence>
<keyword evidence="6 9" id="KW-1133">Transmembrane helix</keyword>
<dbReference type="CDD" id="cd04606">
    <property type="entry name" value="CBS_pair_Mg_transporter"/>
    <property type="match status" value="1"/>
</dbReference>
<dbReference type="EMBL" id="CP021023">
    <property type="protein sequence ID" value="ARN57914.1"/>
    <property type="molecule type" value="Genomic_DNA"/>
</dbReference>
<comment type="similarity">
    <text evidence="2 9">Belongs to the SLC41A transporter family.</text>
</comment>
<feature type="transmembrane region" description="Helical" evidence="9">
    <location>
        <begin position="401"/>
        <end position="425"/>
    </location>
</feature>
<dbReference type="InterPro" id="IPR046342">
    <property type="entry name" value="CBS_dom_sf"/>
</dbReference>
<evidence type="ECO:0000256" key="8">
    <source>
        <dbReference type="PROSITE-ProRule" id="PRU00703"/>
    </source>
</evidence>
<accession>A0A1W6LQ65</accession>
<reference evidence="12" key="1">
    <citation type="submission" date="2017-04" db="EMBL/GenBank/DDBJ databases">
        <title>Comparative genomics and description of representatives of a novel lineage of planctomycetes thriving in anoxic sediments.</title>
        <authorList>
            <person name="Spring S."/>
            <person name="Bunk B."/>
            <person name="Sproer C."/>
        </authorList>
    </citation>
    <scope>NUCLEOTIDE SEQUENCE [LARGE SCALE GENOMIC DNA]</scope>
    <source>
        <strain evidence="12">ST-PulAB-D4</strain>
    </source>
</reference>
<keyword evidence="3 9" id="KW-0813">Transport</keyword>
<evidence type="ECO:0000313" key="12">
    <source>
        <dbReference type="Proteomes" id="UP000193334"/>
    </source>
</evidence>
<dbReference type="NCBIfam" id="TIGR00400">
    <property type="entry name" value="mgtE"/>
    <property type="match status" value="1"/>
</dbReference>
<dbReference type="InterPro" id="IPR000644">
    <property type="entry name" value="CBS_dom"/>
</dbReference>
<keyword evidence="7 9" id="KW-0472">Membrane</keyword>
<dbReference type="PROSITE" id="PS51371">
    <property type="entry name" value="CBS"/>
    <property type="match status" value="1"/>
</dbReference>
<keyword evidence="12" id="KW-1185">Reference proteome</keyword>
<name>A0A1W6LQ65_9BACT</name>
<feature type="domain" description="CBS" evidence="10">
    <location>
        <begin position="140"/>
        <end position="201"/>
    </location>
</feature>
<comment type="subunit">
    <text evidence="9">Homodimer.</text>
</comment>
<sequence>MAEELKAKQLISKINEFTENNNIDMLCTLLDQQRTSRLAEVMELLEGDRNAVILGCLPKEEASEVFEKLDEATRAELYELLNVRQLKTLIYELDPDDAADILSELPPSASEHLLRTMKPDESETIKNLMQYSDDSAGGIMDPLFLSVPKGSTAHEAIELLKIQESDEDFYAVYVVDIEGVYLGDVRIRNLLSAEPEQKIEELIEENSLSVSVFFDQEEIKNIFSKNDLIAVPVVDGNNVLVGRITADRVLEVAEEEAAEDIYTIAGTDAEELYDTSVFRAARIRMTWLVPCLIGTGVTAIVMLFFKNSHTEVYTVAAAFAPMIAAISGNAGLQTSAVVICGLATGHMAALNLGQVFIREARIALLIALSCGVIGGLIYTGLSDVLGNHTPDSGLNYMMVSAAFGIAMSASVMVSTTLGLFLPFLFKKIGIDPAISSGPLVTTANDSISVSIYLFTTLAFLG</sequence>
<feature type="transmembrane region" description="Helical" evidence="9">
    <location>
        <begin position="362"/>
        <end position="381"/>
    </location>
</feature>
<evidence type="ECO:0000256" key="5">
    <source>
        <dbReference type="ARBA" id="ARBA00022842"/>
    </source>
</evidence>
<keyword evidence="4 9" id="KW-0812">Transmembrane</keyword>
<dbReference type="RefSeq" id="WP_085756529.1">
    <property type="nucleotide sequence ID" value="NZ_CP021023.1"/>
</dbReference>
<evidence type="ECO:0000256" key="6">
    <source>
        <dbReference type="ARBA" id="ARBA00022989"/>
    </source>
</evidence>
<evidence type="ECO:0000256" key="3">
    <source>
        <dbReference type="ARBA" id="ARBA00022448"/>
    </source>
</evidence>
<dbReference type="SMART" id="SM00924">
    <property type="entry name" value="MgtE_N"/>
    <property type="match status" value="1"/>
</dbReference>
<evidence type="ECO:0000259" key="10">
    <source>
        <dbReference type="PROSITE" id="PS51371"/>
    </source>
</evidence>
<dbReference type="KEGG" id="pbp:STSP1_02340"/>
<evidence type="ECO:0000256" key="4">
    <source>
        <dbReference type="ARBA" id="ARBA00022692"/>
    </source>
</evidence>
<comment type="subcellular location">
    <subcellularLocation>
        <location evidence="9">Cell membrane</location>
        <topology evidence="9">Multi-pass membrane protein</topology>
    </subcellularLocation>
    <subcellularLocation>
        <location evidence="1">Membrane</location>
        <topology evidence="1">Multi-pass membrane protein</topology>
    </subcellularLocation>
</comment>
<keyword evidence="9" id="KW-1003">Cell membrane</keyword>
<dbReference type="PANTHER" id="PTHR43773">
    <property type="entry name" value="MAGNESIUM TRANSPORTER MGTE"/>
    <property type="match status" value="1"/>
</dbReference>
<feature type="transmembrane region" description="Helical" evidence="9">
    <location>
        <begin position="312"/>
        <end position="330"/>
    </location>
</feature>